<proteinExistence type="predicted"/>
<reference evidence="3" key="1">
    <citation type="submission" date="2018-10" db="EMBL/GenBank/DDBJ databases">
        <title>FDA dAtabase for Regulatory Grade micrObial Sequences (FDA-ARGOS): Supporting development and validation of Infectious Disease Dx tests.</title>
        <authorList>
            <person name="Goldberg B."/>
            <person name="Campos J."/>
            <person name="Tallon L."/>
            <person name="Sadzewicz L."/>
            <person name="Zhao X."/>
            <person name="Vavikolanu K."/>
            <person name="Mehta A."/>
            <person name="Aluvathingal J."/>
            <person name="Nadendla S."/>
            <person name="Geyer C."/>
            <person name="Nandy P."/>
            <person name="Yan Y."/>
            <person name="Sichtig H."/>
        </authorList>
    </citation>
    <scope>NUCLEOTIDE SEQUENCE [LARGE SCALE GENOMIC DNA]</scope>
    <source>
        <strain evidence="3">FDAARGOS_526</strain>
    </source>
</reference>
<dbReference type="AlphaFoldDB" id="A0AAQ1A4A3"/>
<evidence type="ECO:0000256" key="1">
    <source>
        <dbReference type="SAM" id="Phobius"/>
    </source>
</evidence>
<keyword evidence="1" id="KW-0472">Membrane</keyword>
<feature type="transmembrane region" description="Helical" evidence="1">
    <location>
        <begin position="6"/>
        <end position="24"/>
    </location>
</feature>
<evidence type="ECO:0000313" key="2">
    <source>
        <dbReference type="EMBL" id="RSC17022.1"/>
    </source>
</evidence>
<organism evidence="2 3">
    <name type="scientific">Citrobacter koseri</name>
    <name type="common">Citrobacter diversus</name>
    <dbReference type="NCBI Taxonomy" id="545"/>
    <lineage>
        <taxon>Bacteria</taxon>
        <taxon>Pseudomonadati</taxon>
        <taxon>Pseudomonadota</taxon>
        <taxon>Gammaproteobacteria</taxon>
        <taxon>Enterobacterales</taxon>
        <taxon>Enterobacteriaceae</taxon>
        <taxon>Citrobacter</taxon>
    </lineage>
</organism>
<evidence type="ECO:0000313" key="3">
    <source>
        <dbReference type="Proteomes" id="UP000282299"/>
    </source>
</evidence>
<keyword evidence="1" id="KW-1133">Transmembrane helix</keyword>
<dbReference type="Proteomes" id="UP000282299">
    <property type="component" value="Unassembled WGS sequence"/>
</dbReference>
<protein>
    <submittedName>
        <fullName evidence="2">Uncharacterized protein</fullName>
    </submittedName>
</protein>
<keyword evidence="1" id="KW-0812">Transmembrane</keyword>
<comment type="caution">
    <text evidence="2">The sequence shown here is derived from an EMBL/GenBank/DDBJ whole genome shotgun (WGS) entry which is preliminary data.</text>
</comment>
<dbReference type="EMBL" id="RKIT01000002">
    <property type="protein sequence ID" value="RSC17022.1"/>
    <property type="molecule type" value="Genomic_DNA"/>
</dbReference>
<name>A0AAQ1A4A3_CITKO</name>
<gene>
    <name evidence="2" type="ORF">EGS84_08740</name>
</gene>
<sequence>MSFIDIWMANNILLYLMLFMSLSVRESCEKFRKSNDYQKGFTADALQSPRHARYQPGLFRLSGALPR</sequence>
<accession>A0AAQ1A4A3</accession>